<accession>A0ABW2JHW5</accession>
<sequence length="56" mass="5804">MSMRSVHSARTVRTKRSAYAFIRGACGAVVTAVMPVDVSTASNASVNFASRPGSDA</sequence>
<name>A0ABW2JHW5_9ACTN</name>
<proteinExistence type="predicted"/>
<dbReference type="Proteomes" id="UP001596523">
    <property type="component" value="Unassembled WGS sequence"/>
</dbReference>
<reference evidence="2" key="1">
    <citation type="journal article" date="2019" name="Int. J. Syst. Evol. Microbiol.">
        <title>The Global Catalogue of Microorganisms (GCM) 10K type strain sequencing project: providing services to taxonomists for standard genome sequencing and annotation.</title>
        <authorList>
            <consortium name="The Broad Institute Genomics Platform"/>
            <consortium name="The Broad Institute Genome Sequencing Center for Infectious Disease"/>
            <person name="Wu L."/>
            <person name="Ma J."/>
        </authorList>
    </citation>
    <scope>NUCLEOTIDE SEQUENCE [LARGE SCALE GENOMIC DNA]</scope>
    <source>
        <strain evidence="2">SYNS20</strain>
    </source>
</reference>
<dbReference type="EMBL" id="JBHTCF010000004">
    <property type="protein sequence ID" value="MFC7305088.1"/>
    <property type="molecule type" value="Genomic_DNA"/>
</dbReference>
<dbReference type="RefSeq" id="WP_381830578.1">
    <property type="nucleotide sequence ID" value="NZ_JBHTCF010000004.1"/>
</dbReference>
<gene>
    <name evidence="1" type="ORF">ACFQVC_12755</name>
</gene>
<comment type="caution">
    <text evidence="1">The sequence shown here is derived from an EMBL/GenBank/DDBJ whole genome shotgun (WGS) entry which is preliminary data.</text>
</comment>
<protein>
    <submittedName>
        <fullName evidence="1">Uncharacterized protein</fullName>
    </submittedName>
</protein>
<keyword evidence="2" id="KW-1185">Reference proteome</keyword>
<evidence type="ECO:0000313" key="1">
    <source>
        <dbReference type="EMBL" id="MFC7305088.1"/>
    </source>
</evidence>
<organism evidence="1 2">
    <name type="scientific">Streptomyces monticola</name>
    <dbReference type="NCBI Taxonomy" id="2666263"/>
    <lineage>
        <taxon>Bacteria</taxon>
        <taxon>Bacillati</taxon>
        <taxon>Actinomycetota</taxon>
        <taxon>Actinomycetes</taxon>
        <taxon>Kitasatosporales</taxon>
        <taxon>Streptomycetaceae</taxon>
        <taxon>Streptomyces</taxon>
    </lineage>
</organism>
<evidence type="ECO:0000313" key="2">
    <source>
        <dbReference type="Proteomes" id="UP001596523"/>
    </source>
</evidence>